<dbReference type="GO" id="GO:0007091">
    <property type="term" value="P:metaphase/anaphase transition of mitotic cell cycle"/>
    <property type="evidence" value="ECO:0007669"/>
    <property type="project" value="TreeGrafter"/>
</dbReference>
<dbReference type="AlphaFoldDB" id="A0A0A9YMN2"/>
<dbReference type="Pfam" id="PF13181">
    <property type="entry name" value="TPR_8"/>
    <property type="match status" value="2"/>
</dbReference>
<reference evidence="4" key="1">
    <citation type="journal article" date="2014" name="PLoS ONE">
        <title>Transcriptome-Based Identification of ABC Transporters in the Western Tarnished Plant Bug Lygus hesperus.</title>
        <authorList>
            <person name="Hull J.J."/>
            <person name="Chaney K."/>
            <person name="Geib S.M."/>
            <person name="Fabrick J.A."/>
            <person name="Brent C.S."/>
            <person name="Walsh D."/>
            <person name="Lavine L.C."/>
        </authorList>
    </citation>
    <scope>NUCLEOTIDE SEQUENCE</scope>
</reference>
<dbReference type="EMBL" id="GBHO01012824">
    <property type="protein sequence ID" value="JAG30780.1"/>
    <property type="molecule type" value="Transcribed_RNA"/>
</dbReference>
<dbReference type="GO" id="GO:0005680">
    <property type="term" value="C:anaphase-promoting complex"/>
    <property type="evidence" value="ECO:0007669"/>
    <property type="project" value="TreeGrafter"/>
</dbReference>
<sequence>MQLYMQEMPQSAIALCVAANLYSLNQDNKTALVMLDRALQVNPFCAYAYTLKGYECIALNELTSATEAFSQAMSMDKRMYMAYAGLGEIYLEQDKVDLARRYFQRAL</sequence>
<dbReference type="PANTHER" id="PTHR12558">
    <property type="entry name" value="CELL DIVISION CYCLE 16,23,27"/>
    <property type="match status" value="1"/>
</dbReference>
<dbReference type="PROSITE" id="PS50293">
    <property type="entry name" value="TPR_REGION"/>
    <property type="match status" value="1"/>
</dbReference>
<dbReference type="GO" id="GO:0005737">
    <property type="term" value="C:cytoplasm"/>
    <property type="evidence" value="ECO:0007669"/>
    <property type="project" value="TreeGrafter"/>
</dbReference>
<dbReference type="InterPro" id="IPR011990">
    <property type="entry name" value="TPR-like_helical_dom_sf"/>
</dbReference>
<reference evidence="4" key="2">
    <citation type="submission" date="2014-07" db="EMBL/GenBank/DDBJ databases">
        <authorList>
            <person name="Hull J."/>
        </authorList>
    </citation>
    <scope>NUCLEOTIDE SEQUENCE</scope>
</reference>
<name>A0A0A9YMN2_LYGHE</name>
<dbReference type="Gene3D" id="1.25.40.10">
    <property type="entry name" value="Tetratricopeptide repeat domain"/>
    <property type="match status" value="1"/>
</dbReference>
<protein>
    <recommendedName>
        <fullName evidence="3">Cell division cycle protein 27 homolog</fullName>
    </recommendedName>
</protein>
<dbReference type="InterPro" id="IPR019734">
    <property type="entry name" value="TPR_rpt"/>
</dbReference>
<dbReference type="GO" id="GO:0016567">
    <property type="term" value="P:protein ubiquitination"/>
    <property type="evidence" value="ECO:0007669"/>
    <property type="project" value="TreeGrafter"/>
</dbReference>
<accession>A0A0A9YMN2</accession>
<dbReference type="PANTHER" id="PTHR12558:SF13">
    <property type="entry name" value="CELL DIVISION CYCLE PROTEIN 27 HOMOLOG"/>
    <property type="match status" value="1"/>
</dbReference>
<dbReference type="SUPFAM" id="SSF48452">
    <property type="entry name" value="TPR-like"/>
    <property type="match status" value="1"/>
</dbReference>
<evidence type="ECO:0000256" key="2">
    <source>
        <dbReference type="ARBA" id="ARBA00038210"/>
    </source>
</evidence>
<gene>
    <name evidence="4" type="ORF">CM83_3755</name>
</gene>
<dbReference type="GO" id="GO:0031145">
    <property type="term" value="P:anaphase-promoting complex-dependent catabolic process"/>
    <property type="evidence" value="ECO:0007669"/>
    <property type="project" value="TreeGrafter"/>
</dbReference>
<dbReference type="GO" id="GO:0051301">
    <property type="term" value="P:cell division"/>
    <property type="evidence" value="ECO:0007669"/>
    <property type="project" value="TreeGrafter"/>
</dbReference>
<organism evidence="4">
    <name type="scientific">Lygus hesperus</name>
    <name type="common">Western plant bug</name>
    <dbReference type="NCBI Taxonomy" id="30085"/>
    <lineage>
        <taxon>Eukaryota</taxon>
        <taxon>Metazoa</taxon>
        <taxon>Ecdysozoa</taxon>
        <taxon>Arthropoda</taxon>
        <taxon>Hexapoda</taxon>
        <taxon>Insecta</taxon>
        <taxon>Pterygota</taxon>
        <taxon>Neoptera</taxon>
        <taxon>Paraneoptera</taxon>
        <taxon>Hemiptera</taxon>
        <taxon>Heteroptera</taxon>
        <taxon>Panheteroptera</taxon>
        <taxon>Cimicomorpha</taxon>
        <taxon>Miridae</taxon>
        <taxon>Mirini</taxon>
        <taxon>Lygus</taxon>
    </lineage>
</organism>
<evidence type="ECO:0000256" key="3">
    <source>
        <dbReference type="ARBA" id="ARBA00039307"/>
    </source>
</evidence>
<dbReference type="SMART" id="SM00028">
    <property type="entry name" value="TPR"/>
    <property type="match status" value="3"/>
</dbReference>
<keyword evidence="1" id="KW-0802">TPR repeat</keyword>
<comment type="similarity">
    <text evidence="2">Belongs to the APC3/CDC27 family.</text>
</comment>
<proteinExistence type="inferred from homology"/>
<evidence type="ECO:0000313" key="4">
    <source>
        <dbReference type="EMBL" id="JAG30780.1"/>
    </source>
</evidence>
<evidence type="ECO:0000256" key="1">
    <source>
        <dbReference type="ARBA" id="ARBA00022803"/>
    </source>
</evidence>